<protein>
    <submittedName>
        <fullName evidence="6">Pfs, NACHT and Ankyrin domain protein</fullName>
    </submittedName>
</protein>
<dbReference type="Pfam" id="PF12796">
    <property type="entry name" value="Ank_2"/>
    <property type="match status" value="3"/>
</dbReference>
<dbReference type="PRINTS" id="PR01415">
    <property type="entry name" value="ANKYRIN"/>
</dbReference>
<reference evidence="6 7" key="1">
    <citation type="journal article" date="2012" name="Sci. Rep.">
        <title>Genomic perspectives on the evolution of fungal entomopathogenicity in Beauveria bassiana.</title>
        <authorList>
            <person name="Xiao G."/>
            <person name="Ying S.H."/>
            <person name="Zheng P."/>
            <person name="Wang Z.L."/>
            <person name="Zhang S."/>
            <person name="Xie X.Q."/>
            <person name="Shang Y."/>
            <person name="St Leger R.J."/>
            <person name="Zhao G.P."/>
            <person name="Wang C."/>
            <person name="Feng M.G."/>
        </authorList>
    </citation>
    <scope>NUCLEOTIDE SEQUENCE [LARGE SCALE GENOMIC DNA]</scope>
    <source>
        <strain evidence="6 7">ARSEF 2860</strain>
    </source>
</reference>
<evidence type="ECO:0000313" key="6">
    <source>
        <dbReference type="EMBL" id="EJP67507.1"/>
    </source>
</evidence>
<dbReference type="EMBL" id="JH725156">
    <property type="protein sequence ID" value="EJP67507.1"/>
    <property type="molecule type" value="Genomic_DNA"/>
</dbReference>
<evidence type="ECO:0000259" key="4">
    <source>
        <dbReference type="Pfam" id="PF01048"/>
    </source>
</evidence>
<keyword evidence="7" id="KW-1185">Reference proteome</keyword>
<dbReference type="Gene3D" id="3.40.50.1580">
    <property type="entry name" value="Nucleoside phosphorylase domain"/>
    <property type="match status" value="1"/>
</dbReference>
<feature type="repeat" description="ANK" evidence="3">
    <location>
        <begin position="1237"/>
        <end position="1269"/>
    </location>
</feature>
<feature type="domain" description="Nephrocystin 3-like N-terminal" evidence="5">
    <location>
        <begin position="472"/>
        <end position="653"/>
    </location>
</feature>
<dbReference type="PROSITE" id="PS50088">
    <property type="entry name" value="ANK_REPEAT"/>
    <property type="match status" value="11"/>
</dbReference>
<feature type="repeat" description="ANK" evidence="3">
    <location>
        <begin position="1204"/>
        <end position="1236"/>
    </location>
</feature>
<dbReference type="Pfam" id="PF13637">
    <property type="entry name" value="Ank_4"/>
    <property type="match status" value="1"/>
</dbReference>
<feature type="repeat" description="ANK" evidence="3">
    <location>
        <begin position="1138"/>
        <end position="1170"/>
    </location>
</feature>
<dbReference type="OrthoDB" id="194358at2759"/>
<name>J4UQA4_BEAB2</name>
<dbReference type="InterPro" id="IPR027417">
    <property type="entry name" value="P-loop_NTPase"/>
</dbReference>
<feature type="repeat" description="ANK" evidence="3">
    <location>
        <begin position="1072"/>
        <end position="1104"/>
    </location>
</feature>
<organism evidence="6 7">
    <name type="scientific">Beauveria bassiana (strain ARSEF 2860)</name>
    <name type="common">White muscardine disease fungus</name>
    <name type="synonym">Tritirachium shiotae</name>
    <dbReference type="NCBI Taxonomy" id="655819"/>
    <lineage>
        <taxon>Eukaryota</taxon>
        <taxon>Fungi</taxon>
        <taxon>Dikarya</taxon>
        <taxon>Ascomycota</taxon>
        <taxon>Pezizomycotina</taxon>
        <taxon>Sordariomycetes</taxon>
        <taxon>Hypocreomycetidae</taxon>
        <taxon>Hypocreales</taxon>
        <taxon>Cordycipitaceae</taxon>
        <taxon>Beauveria</taxon>
    </lineage>
</organism>
<dbReference type="RefSeq" id="XP_008596606.1">
    <property type="nucleotide sequence ID" value="XM_008598384.1"/>
</dbReference>
<dbReference type="STRING" id="655819.J4UQA4"/>
<evidence type="ECO:0000256" key="3">
    <source>
        <dbReference type="PROSITE-ProRule" id="PRU00023"/>
    </source>
</evidence>
<dbReference type="SUPFAM" id="SSF53167">
    <property type="entry name" value="Purine and uridine phosphorylases"/>
    <property type="match status" value="1"/>
</dbReference>
<proteinExistence type="predicted"/>
<evidence type="ECO:0000313" key="7">
    <source>
        <dbReference type="Proteomes" id="UP000002762"/>
    </source>
</evidence>
<feature type="repeat" description="ANK" evidence="3">
    <location>
        <begin position="1171"/>
        <end position="1203"/>
    </location>
</feature>
<dbReference type="Pfam" id="PF01048">
    <property type="entry name" value="PNP_UDP_1"/>
    <property type="match status" value="1"/>
</dbReference>
<dbReference type="HOGENOM" id="CLU_000288_34_2_1"/>
<evidence type="ECO:0000256" key="2">
    <source>
        <dbReference type="ARBA" id="ARBA00023043"/>
    </source>
</evidence>
<dbReference type="SMART" id="SM00248">
    <property type="entry name" value="ANK"/>
    <property type="match status" value="12"/>
</dbReference>
<feature type="repeat" description="ANK" evidence="3">
    <location>
        <begin position="1303"/>
        <end position="1335"/>
    </location>
</feature>
<gene>
    <name evidence="6" type="ORF">BBA_03287</name>
</gene>
<keyword evidence="2 3" id="KW-0040">ANK repeat</keyword>
<dbReference type="PROSITE" id="PS50297">
    <property type="entry name" value="ANK_REP_REGION"/>
    <property type="match status" value="10"/>
</dbReference>
<dbReference type="GO" id="GO:0009116">
    <property type="term" value="P:nucleoside metabolic process"/>
    <property type="evidence" value="ECO:0007669"/>
    <property type="project" value="InterPro"/>
</dbReference>
<feature type="repeat" description="ANK" evidence="3">
    <location>
        <begin position="1336"/>
        <end position="1368"/>
    </location>
</feature>
<dbReference type="Gene3D" id="3.40.50.300">
    <property type="entry name" value="P-loop containing nucleotide triphosphate hydrolases"/>
    <property type="match status" value="1"/>
</dbReference>
<accession>J4UQA4</accession>
<dbReference type="InterPro" id="IPR035994">
    <property type="entry name" value="Nucleoside_phosphorylase_sf"/>
</dbReference>
<dbReference type="InParanoid" id="J4UQA4"/>
<feature type="repeat" description="ANK" evidence="3">
    <location>
        <begin position="1105"/>
        <end position="1137"/>
    </location>
</feature>
<dbReference type="Gene3D" id="1.25.40.20">
    <property type="entry name" value="Ankyrin repeat-containing domain"/>
    <property type="match status" value="2"/>
</dbReference>
<dbReference type="InterPro" id="IPR000845">
    <property type="entry name" value="Nucleoside_phosphorylase_d"/>
</dbReference>
<keyword evidence="1" id="KW-0677">Repeat</keyword>
<dbReference type="GO" id="GO:0003824">
    <property type="term" value="F:catalytic activity"/>
    <property type="evidence" value="ECO:0007669"/>
    <property type="project" value="InterPro"/>
</dbReference>
<dbReference type="SUPFAM" id="SSF52540">
    <property type="entry name" value="P-loop containing nucleoside triphosphate hydrolases"/>
    <property type="match status" value="1"/>
</dbReference>
<feature type="repeat" description="ANK" evidence="3">
    <location>
        <begin position="1039"/>
        <end position="1071"/>
    </location>
</feature>
<dbReference type="Pfam" id="PF00023">
    <property type="entry name" value="Ank"/>
    <property type="match status" value="1"/>
</dbReference>
<dbReference type="InterPro" id="IPR056884">
    <property type="entry name" value="NPHP3-like_N"/>
</dbReference>
<evidence type="ECO:0000259" key="5">
    <source>
        <dbReference type="Pfam" id="PF24883"/>
    </source>
</evidence>
<feature type="domain" description="Nucleoside phosphorylase" evidence="4">
    <location>
        <begin position="142"/>
        <end position="426"/>
    </location>
</feature>
<dbReference type="Pfam" id="PF24883">
    <property type="entry name" value="NPHP3_N"/>
    <property type="match status" value="1"/>
</dbReference>
<dbReference type="GeneID" id="19886299"/>
<dbReference type="SUPFAM" id="SSF48403">
    <property type="entry name" value="Ankyrin repeat"/>
    <property type="match status" value="1"/>
</dbReference>
<dbReference type="InterPro" id="IPR036770">
    <property type="entry name" value="Ankyrin_rpt-contain_sf"/>
</dbReference>
<sequence length="1424" mass="158576">MHRYWSTPIERLEDGTRPLLWHWLISVRQTKFDAQTIIGIYNKNQEPDQLGFAPPSLASCDLANATKVAALPSKRHIRTSGKKPGRTFPTEEMMNFNHINTSRETTTEEGLTPRGSKRQRLNHTIYTNGSTLAALSHDKYTVGWICALPIEMSAAVAMLDETHQGLPRADEDTNTYTLGRVAAHNVAIACLPSGYYGNNNAAAVATNMRRTFPCMRLCLMVGIGGGAPGKADIRLGDVVVSEGVLQYDLGKALSEGRFTRTGIMNRPPQELLTAVANLRARHRIEASRIPSILSEMLERHPTMEQFVHRNSLRDRLFDSTYEHVQSKDVPTDDCELCDISRLEDRSPRDNPDPKIHYGTIASANQVMKQVKTRDELSHELDVLCFEMEGSGVMDGFAGLVIRGICDYSDSHKNKQWQEVAATVAAAYAKELLLVIPADVCTAAPVVAIPSVDLEFEQIHARRSSIKPKYSTTCRWLLAHPDYLDWQDPKQAVKHHGFLWIRGGPGTGKSTIMNFAYREATTHKDVVVISFFFNARGESLERSTHGMYRSLLSQLLNTLPNLLSIFDAPEHKKFLDDFYTALLSHHNPMWQIVVLQDLLRSALTKLGQTPLAIFVDALDECSSGQVEELVEYFEALGEEAEQNGLRLNICFSSRYYPYIDIQYGLKIKLEAQDGHEEDIAMYIRNKLRIGASKTAEEIKTGMQAKAKGIFMWVVLVVDILKAEYRDGRIFDVKKRLAALPDELSDLFKEILARDQKNIRDLKICIQWILFAKRPLKLEEYYFAAVSALSPDELGEWDRNDITTEDMSRFVISSSKGLAETTRSKVKTVQFIHESVREFFLKNALHELWPNLAAADFESVGHSQLQQCCYAYFNFCVVFKSETCLSAAQMIPAASSDEAKELRSAVSSNLPFLEYATRNLFYHADIAASAISQQEFLSTCSLEAWILLDNLFEMFKIRRHTPTTSLLHILAERNFARLIKEALHLDSRIDIKGGRHRYPLFAALANGNHDAVKALLQTSAYLPGDDAFTRLDYGPNFRVEKDQTPLHWASARGDDVIVKLLLEKGSHIRAEDKRGRTPLSHAVKNGHYGTVRLLLQNGCDFRNHNNDWKSPLLYAAMNGNDAIMRLLLENGANIEAQDCNMESPLRAAASFGEEKAVRLLLEAGADIEAKDNAGRTALTCATERKREAIVQLLLEKGANVESPASGVHNPLIVAAIYAYENVLRLLLKAGANTEAKDNSGMTSLIRAAINGHEAIVCLLLTESADIEAKDEKGMTSLIHATMMGRKAIVRLLLREGADIEAKNNRGMTSLIYAAGCGNEAIVRLLLEKGANVEAVGPEGNSPLTFAASLGRENVVRLLLEAGADINKKDSRGWPALTHAVESEHKAIVRLLLMKGANIEAKDHIGSTPLGHAIQNGLEDIVLLLLM</sequence>
<dbReference type="PANTHER" id="PTHR24171">
    <property type="entry name" value="ANKYRIN REPEAT DOMAIN-CONTAINING PROTEIN 39-RELATED"/>
    <property type="match status" value="1"/>
</dbReference>
<evidence type="ECO:0000256" key="1">
    <source>
        <dbReference type="ARBA" id="ARBA00022737"/>
    </source>
</evidence>
<feature type="repeat" description="ANK" evidence="3">
    <location>
        <begin position="1270"/>
        <end position="1302"/>
    </location>
</feature>
<dbReference type="InterPro" id="IPR002110">
    <property type="entry name" value="Ankyrin_rpt"/>
</dbReference>
<dbReference type="Proteomes" id="UP000002762">
    <property type="component" value="Unassembled WGS sequence"/>
</dbReference>
<feature type="repeat" description="ANK" evidence="3">
    <location>
        <begin position="1369"/>
        <end position="1401"/>
    </location>
</feature>